<dbReference type="InterPro" id="IPR009922">
    <property type="entry name" value="DUF1457"/>
</dbReference>
<sequence>MGAKLVTAEIAEIDPAQVSGGPLITGYGYWNALRGMRPHPRRDELNPRHISGLLGYMTLVKVIGDGADFEYRIVGDVVVQAFHVPIQHRRFSEIAKEAPELIYSTMPLFRDVVADSKPRAWRQHTGRDATHVVFTDSEVLLLPLGDQNVEYVLGFTVHHATVSAAKSLHTRLRPAL</sequence>
<keyword evidence="2" id="KW-1185">Reference proteome</keyword>
<accession>A0A846MYY9</accession>
<evidence type="ECO:0000313" key="1">
    <source>
        <dbReference type="EMBL" id="NIK88864.1"/>
    </source>
</evidence>
<reference evidence="1 2" key="1">
    <citation type="submission" date="2020-03" db="EMBL/GenBank/DDBJ databases">
        <title>Genomic Encyclopedia of Type Strains, Phase IV (KMG-IV): sequencing the most valuable type-strain genomes for metagenomic binning, comparative biology and taxonomic classification.</title>
        <authorList>
            <person name="Goeker M."/>
        </authorList>
    </citation>
    <scope>NUCLEOTIDE SEQUENCE [LARGE SCALE GENOMIC DNA]</scope>
    <source>
        <strain evidence="1 2">DSM 19867</strain>
    </source>
</reference>
<evidence type="ECO:0008006" key="3">
    <source>
        <dbReference type="Google" id="ProtNLM"/>
    </source>
</evidence>
<name>A0A846MYY9_9PROT</name>
<dbReference type="Proteomes" id="UP000570514">
    <property type="component" value="Unassembled WGS sequence"/>
</dbReference>
<gene>
    <name evidence="1" type="ORF">FHS83_002182</name>
</gene>
<dbReference type="Pfam" id="PF07310">
    <property type="entry name" value="PAS_5"/>
    <property type="match status" value="1"/>
</dbReference>
<dbReference type="RefSeq" id="WP_167083000.1">
    <property type="nucleotide sequence ID" value="NZ_BAAADC010000001.1"/>
</dbReference>
<dbReference type="AlphaFoldDB" id="A0A846MYY9"/>
<evidence type="ECO:0000313" key="2">
    <source>
        <dbReference type="Proteomes" id="UP000570514"/>
    </source>
</evidence>
<comment type="caution">
    <text evidence="1">The sequence shown here is derived from an EMBL/GenBank/DDBJ whole genome shotgun (WGS) entry which is preliminary data.</text>
</comment>
<organism evidence="1 2">
    <name type="scientific">Rhizomicrobium palustre</name>
    <dbReference type="NCBI Taxonomy" id="189966"/>
    <lineage>
        <taxon>Bacteria</taxon>
        <taxon>Pseudomonadati</taxon>
        <taxon>Pseudomonadota</taxon>
        <taxon>Alphaproteobacteria</taxon>
        <taxon>Micropepsales</taxon>
        <taxon>Micropepsaceae</taxon>
        <taxon>Rhizomicrobium</taxon>
    </lineage>
</organism>
<proteinExistence type="predicted"/>
<dbReference type="EMBL" id="JAASRM010000001">
    <property type="protein sequence ID" value="NIK88864.1"/>
    <property type="molecule type" value="Genomic_DNA"/>
</dbReference>
<protein>
    <recommendedName>
        <fullName evidence="3">PAS domain-containing protein</fullName>
    </recommendedName>
</protein>